<feature type="domain" description="C2H2-type" evidence="1">
    <location>
        <begin position="15"/>
        <end position="44"/>
    </location>
</feature>
<evidence type="ECO:0000313" key="3">
    <source>
        <dbReference type="Proteomes" id="UP000326198"/>
    </source>
</evidence>
<keyword evidence="3" id="KW-1185">Reference proteome</keyword>
<dbReference type="InterPro" id="IPR013087">
    <property type="entry name" value="Znf_C2H2_type"/>
</dbReference>
<evidence type="ECO:0000259" key="1">
    <source>
        <dbReference type="SMART" id="SM00355"/>
    </source>
</evidence>
<evidence type="ECO:0000313" key="2">
    <source>
        <dbReference type="EMBL" id="KAE8379818.1"/>
    </source>
</evidence>
<sequence>MTATIQNVHSHDSFYFCPIDECPRGKGGEGFKSKNQMIRHSLVHNVPGYTCPFCPVSKKKYSHAIHLRQHVRDHHPDKGEDDPTLLQSLSQRQKGRLQGGCTLEPEVESSIPNWTDLGPFELYQFRDYDAL</sequence>
<protein>
    <recommendedName>
        <fullName evidence="1">C2H2-type domain-containing protein</fullName>
    </recommendedName>
</protein>
<feature type="domain" description="C2H2-type" evidence="1">
    <location>
        <begin position="49"/>
        <end position="75"/>
    </location>
</feature>
<reference evidence="2 3" key="1">
    <citation type="submission" date="2019-04" db="EMBL/GenBank/DDBJ databases">
        <title>Friends and foes A comparative genomics studyof 23 Aspergillus species from section Flavi.</title>
        <authorList>
            <consortium name="DOE Joint Genome Institute"/>
            <person name="Kjaerbolling I."/>
            <person name="Vesth T."/>
            <person name="Frisvad J.C."/>
            <person name="Nybo J.L."/>
            <person name="Theobald S."/>
            <person name="Kildgaard S."/>
            <person name="Isbrandt T."/>
            <person name="Kuo A."/>
            <person name="Sato A."/>
            <person name="Lyhne E.K."/>
            <person name="Kogle M.E."/>
            <person name="Wiebenga A."/>
            <person name="Kun R.S."/>
            <person name="Lubbers R.J."/>
            <person name="Makela M.R."/>
            <person name="Barry K."/>
            <person name="Chovatia M."/>
            <person name="Clum A."/>
            <person name="Daum C."/>
            <person name="Haridas S."/>
            <person name="He G."/>
            <person name="LaButti K."/>
            <person name="Lipzen A."/>
            <person name="Mondo S."/>
            <person name="Riley R."/>
            <person name="Salamov A."/>
            <person name="Simmons B.A."/>
            <person name="Magnuson J.K."/>
            <person name="Henrissat B."/>
            <person name="Mortensen U.H."/>
            <person name="Larsen T.O."/>
            <person name="Devries R.P."/>
            <person name="Grigoriev I.V."/>
            <person name="Machida M."/>
            <person name="Baker S.E."/>
            <person name="Andersen M.R."/>
        </authorList>
    </citation>
    <scope>NUCLEOTIDE SEQUENCE [LARGE SCALE GENOMIC DNA]</scope>
    <source>
        <strain evidence="2 3">IBT 29228</strain>
    </source>
</reference>
<name>A0A5N7BDG9_9EURO</name>
<dbReference type="SMART" id="SM00355">
    <property type="entry name" value="ZnF_C2H2"/>
    <property type="match status" value="2"/>
</dbReference>
<accession>A0A5N7BDG9</accession>
<dbReference type="Gene3D" id="3.30.160.60">
    <property type="entry name" value="Classic Zinc Finger"/>
    <property type="match status" value="1"/>
</dbReference>
<dbReference type="EMBL" id="ML736189">
    <property type="protein sequence ID" value="KAE8379818.1"/>
    <property type="molecule type" value="Genomic_DNA"/>
</dbReference>
<dbReference type="OrthoDB" id="6077919at2759"/>
<dbReference type="AlphaFoldDB" id="A0A5N7BDG9"/>
<proteinExistence type="predicted"/>
<dbReference type="Proteomes" id="UP000326198">
    <property type="component" value="Unassembled WGS sequence"/>
</dbReference>
<gene>
    <name evidence="2" type="ORF">BDV26DRAFT_155374</name>
</gene>
<organism evidence="2 3">
    <name type="scientific">Aspergillus bertholletiae</name>
    <dbReference type="NCBI Taxonomy" id="1226010"/>
    <lineage>
        <taxon>Eukaryota</taxon>
        <taxon>Fungi</taxon>
        <taxon>Dikarya</taxon>
        <taxon>Ascomycota</taxon>
        <taxon>Pezizomycotina</taxon>
        <taxon>Eurotiomycetes</taxon>
        <taxon>Eurotiomycetidae</taxon>
        <taxon>Eurotiales</taxon>
        <taxon>Aspergillaceae</taxon>
        <taxon>Aspergillus</taxon>
        <taxon>Aspergillus subgen. Circumdati</taxon>
    </lineage>
</organism>